<evidence type="ECO:0000256" key="9">
    <source>
        <dbReference type="ARBA" id="ARBA00022977"/>
    </source>
</evidence>
<feature type="binding site" evidence="14">
    <location>
        <position position="97"/>
    </location>
    <ligand>
        <name>Mg(2+)</name>
        <dbReference type="ChEBI" id="CHEBI:18420"/>
    </ligand>
</feature>
<feature type="binding site" evidence="14">
    <location>
        <position position="77"/>
    </location>
    <ligand>
        <name>4-amino-2-methyl-5-(diphosphooxymethyl)pyrimidine</name>
        <dbReference type="ChEBI" id="CHEBI:57841"/>
    </ligand>
</feature>
<comment type="catalytic activity">
    <reaction evidence="12 14">
        <text>2-(2-carboxy-4-methylthiazol-5-yl)ethyl phosphate + 4-amino-2-methyl-5-(diphosphooxymethyl)pyrimidine + 2 H(+) = thiamine phosphate + CO2 + diphosphate</text>
        <dbReference type="Rhea" id="RHEA:47848"/>
        <dbReference type="ChEBI" id="CHEBI:15378"/>
        <dbReference type="ChEBI" id="CHEBI:16526"/>
        <dbReference type="ChEBI" id="CHEBI:33019"/>
        <dbReference type="ChEBI" id="CHEBI:37575"/>
        <dbReference type="ChEBI" id="CHEBI:57841"/>
        <dbReference type="ChEBI" id="CHEBI:62890"/>
        <dbReference type="EC" id="2.5.1.3"/>
    </reaction>
</comment>
<comment type="function">
    <text evidence="1 14">Condenses 4-methyl-5-(beta-hydroxyethyl)thiazole monophosphate (THZ-P) and 2-methyl-4-amino-5-hydroxymethyl pyrimidine pyrophosphate (HMP-PP) to form thiamine monophosphate (TMP).</text>
</comment>
<dbReference type="Gene3D" id="3.40.1190.20">
    <property type="match status" value="1"/>
</dbReference>
<evidence type="ECO:0000256" key="7">
    <source>
        <dbReference type="ARBA" id="ARBA00022840"/>
    </source>
</evidence>
<organism evidence="17 18">
    <name type="scientific">Citrifermentans bremense</name>
    <dbReference type="NCBI Taxonomy" id="60035"/>
    <lineage>
        <taxon>Bacteria</taxon>
        <taxon>Pseudomonadati</taxon>
        <taxon>Thermodesulfobacteriota</taxon>
        <taxon>Desulfuromonadia</taxon>
        <taxon>Geobacterales</taxon>
        <taxon>Geobacteraceae</taxon>
        <taxon>Citrifermentans</taxon>
    </lineage>
</organism>
<dbReference type="RefSeq" id="WP_185243305.1">
    <property type="nucleotide sequence ID" value="NZ_AP023213.1"/>
</dbReference>
<feature type="binding site" evidence="14">
    <location>
        <position position="145"/>
    </location>
    <ligand>
        <name>4-amino-2-methyl-5-(diphosphooxymethyl)pyrimidine</name>
        <dbReference type="ChEBI" id="CHEBI:57841"/>
    </ligand>
</feature>
<feature type="binding site" evidence="14">
    <location>
        <begin position="142"/>
        <end position="144"/>
    </location>
    <ligand>
        <name>2-[(2R,5Z)-2-carboxy-4-methylthiazol-5(2H)-ylidene]ethyl phosphate</name>
        <dbReference type="ChEBI" id="CHEBI:62899"/>
    </ligand>
</feature>
<keyword evidence="5" id="KW-0547">Nucleotide-binding</keyword>
<keyword evidence="4 14" id="KW-0479">Metal-binding</keyword>
<dbReference type="GO" id="GO:0009229">
    <property type="term" value="P:thiamine diphosphate biosynthetic process"/>
    <property type="evidence" value="ECO:0007669"/>
    <property type="project" value="UniProtKB-UniRule"/>
</dbReference>
<dbReference type="Pfam" id="PF08543">
    <property type="entry name" value="Phos_pyr_kin"/>
    <property type="match status" value="1"/>
</dbReference>
<dbReference type="UniPathway" id="UPA00060">
    <property type="reaction ID" value="UER00138"/>
</dbReference>
<dbReference type="GO" id="GO:0008902">
    <property type="term" value="F:hydroxymethylpyrimidine kinase activity"/>
    <property type="evidence" value="ECO:0007669"/>
    <property type="project" value="TreeGrafter"/>
</dbReference>
<dbReference type="InterPro" id="IPR022998">
    <property type="entry name" value="ThiamineP_synth_TenI"/>
</dbReference>
<evidence type="ECO:0000313" key="18">
    <source>
        <dbReference type="Proteomes" id="UP000515472"/>
    </source>
</evidence>
<dbReference type="CDD" id="cd00564">
    <property type="entry name" value="TMP_TenI"/>
    <property type="match status" value="1"/>
</dbReference>
<dbReference type="NCBIfam" id="TIGR00693">
    <property type="entry name" value="thiE"/>
    <property type="match status" value="1"/>
</dbReference>
<dbReference type="GO" id="GO:0009228">
    <property type="term" value="P:thiamine biosynthetic process"/>
    <property type="evidence" value="ECO:0007669"/>
    <property type="project" value="UniProtKB-KW"/>
</dbReference>
<dbReference type="GO" id="GO:0008972">
    <property type="term" value="F:phosphomethylpyrimidine kinase activity"/>
    <property type="evidence" value="ECO:0007669"/>
    <property type="project" value="InterPro"/>
</dbReference>
<dbReference type="Proteomes" id="UP000515472">
    <property type="component" value="Chromosome"/>
</dbReference>
<feature type="binding site" evidence="14">
    <location>
        <position position="172"/>
    </location>
    <ligand>
        <name>2-[(2R,5Z)-2-carboxy-4-methylthiazol-5(2H)-ylidene]ethyl phosphate</name>
        <dbReference type="ChEBI" id="CHEBI:62899"/>
    </ligand>
</feature>
<dbReference type="Pfam" id="PF02581">
    <property type="entry name" value="TMP-TENI"/>
    <property type="match status" value="1"/>
</dbReference>
<dbReference type="InterPro" id="IPR013785">
    <property type="entry name" value="Aldolase_TIM"/>
</dbReference>
<dbReference type="EC" id="2.5.1.3" evidence="14"/>
<evidence type="ECO:0000256" key="4">
    <source>
        <dbReference type="ARBA" id="ARBA00022723"/>
    </source>
</evidence>
<dbReference type="EMBL" id="AP023213">
    <property type="protein sequence ID" value="BCG48645.1"/>
    <property type="molecule type" value="Genomic_DNA"/>
</dbReference>
<comment type="cofactor">
    <cofactor evidence="14">
        <name>Mg(2+)</name>
        <dbReference type="ChEBI" id="CHEBI:18420"/>
    </cofactor>
    <text evidence="14">Binds 1 Mg(2+) ion per subunit.</text>
</comment>
<comment type="catalytic activity">
    <reaction evidence="11 14">
        <text>4-methyl-5-(2-phosphooxyethyl)-thiazole + 4-amino-2-methyl-5-(diphosphooxymethyl)pyrimidine + H(+) = thiamine phosphate + diphosphate</text>
        <dbReference type="Rhea" id="RHEA:22328"/>
        <dbReference type="ChEBI" id="CHEBI:15378"/>
        <dbReference type="ChEBI" id="CHEBI:33019"/>
        <dbReference type="ChEBI" id="CHEBI:37575"/>
        <dbReference type="ChEBI" id="CHEBI:57841"/>
        <dbReference type="ChEBI" id="CHEBI:58296"/>
        <dbReference type="EC" id="2.5.1.3"/>
    </reaction>
</comment>
<feature type="binding site" evidence="14">
    <location>
        <position position="116"/>
    </location>
    <ligand>
        <name>4-amino-2-methyl-5-(diphosphooxymethyl)pyrimidine</name>
        <dbReference type="ChEBI" id="CHEBI:57841"/>
    </ligand>
</feature>
<sequence length="485" mass="50893">MLRLVVDHSGKERRIEGLYLITDQAERLVHRVREALSSGYVAVLQYRDKVRSYEERLDLGQELKHLCAEFEAKFIVNDDVQLALELDADGVHLGQDDGDPAAAREALGPKKIIGISTHSLAEALEAQDAGADYIGFGALYPTASKEVEHIQGPEQLALLKGKLRIPVVAIGGIARDNACAVIDAGADAIAVISAVLSARSPALAATELALLFNRKGLQPRGGVLTVAGSDSGGGAGIQADLKTVTLLGSYGASAITALTAQNTRGVTAIHPVPPEFLAQQIDAVLSDIPIDVVKVGMLSSAANAATLADRLSAHGMRMVVLDPVMSAKGGVALMENEALGVLKQRLIPLCYLLTPNIPEAEALTGLSITDAAGMELAARALHLMGARHVLIKGGHLTEGVVTDILFDGTGFTRFTAPRVLTRNTHGTGCTLASAIASYLAQGEPLPGAVLRAKLFVTRAIKYAQPLGKGHGPVNHFLAARDQAET</sequence>
<dbReference type="GO" id="GO:0005829">
    <property type="term" value="C:cytosol"/>
    <property type="evidence" value="ECO:0007669"/>
    <property type="project" value="TreeGrafter"/>
</dbReference>
<evidence type="ECO:0000259" key="16">
    <source>
        <dbReference type="Pfam" id="PF08543"/>
    </source>
</evidence>
<dbReference type="InterPro" id="IPR036206">
    <property type="entry name" value="ThiamineP_synth_sf"/>
</dbReference>
<feature type="binding site" evidence="14">
    <location>
        <begin position="45"/>
        <end position="49"/>
    </location>
    <ligand>
        <name>4-amino-2-methyl-5-(diphosphooxymethyl)pyrimidine</name>
        <dbReference type="ChEBI" id="CHEBI:57841"/>
    </ligand>
</feature>
<accession>A0A6S6MAZ9</accession>
<reference evidence="17 18" key="1">
    <citation type="submission" date="2020-06" db="EMBL/GenBank/DDBJ databases">
        <title>Interaction of electrochemicaly active bacteria, Geobacter bremensis R4 on different carbon anode.</title>
        <authorList>
            <person name="Meng L."/>
            <person name="Yoshida N."/>
        </authorList>
    </citation>
    <scope>NUCLEOTIDE SEQUENCE [LARGE SCALE GENOMIC DNA]</scope>
    <source>
        <strain evidence="17 18">R4</strain>
    </source>
</reference>
<evidence type="ECO:0000256" key="5">
    <source>
        <dbReference type="ARBA" id="ARBA00022741"/>
    </source>
</evidence>
<feature type="domain" description="Thiamine phosphate synthase/TenI" evidence="15">
    <location>
        <begin position="18"/>
        <end position="195"/>
    </location>
</feature>
<gene>
    <name evidence="14" type="primary">thiE</name>
    <name evidence="17" type="ORF">GEOBRER4_n3540</name>
</gene>
<evidence type="ECO:0000259" key="15">
    <source>
        <dbReference type="Pfam" id="PF02581"/>
    </source>
</evidence>
<dbReference type="FunFam" id="3.40.1190.20:FF:000003">
    <property type="entry name" value="Phosphomethylpyrimidine kinase ThiD"/>
    <property type="match status" value="1"/>
</dbReference>
<evidence type="ECO:0000256" key="11">
    <source>
        <dbReference type="ARBA" id="ARBA00047334"/>
    </source>
</evidence>
<dbReference type="InterPro" id="IPR013749">
    <property type="entry name" value="PM/HMP-P_kinase-1"/>
</dbReference>
<protein>
    <recommendedName>
        <fullName evidence="14">Thiamine-phosphate synthase</fullName>
        <shortName evidence="14">TP synthase</shortName>
        <shortName evidence="14">TPS</shortName>
        <ecNumber evidence="14">2.5.1.3</ecNumber>
    </recommendedName>
    <alternativeName>
        <fullName evidence="14">Thiamine-phosphate pyrophosphorylase</fullName>
        <shortName evidence="14">TMP pyrophosphorylase</shortName>
        <shortName evidence="14">TMP-PPase</shortName>
    </alternativeName>
</protein>
<dbReference type="InterPro" id="IPR004399">
    <property type="entry name" value="HMP/HMP-P_kinase_dom"/>
</dbReference>
<keyword evidence="8 14" id="KW-0460">Magnesium</keyword>
<dbReference type="GO" id="GO:0005524">
    <property type="term" value="F:ATP binding"/>
    <property type="evidence" value="ECO:0007669"/>
    <property type="project" value="UniProtKB-KW"/>
</dbReference>
<dbReference type="FunFam" id="3.20.20.70:FF:000096">
    <property type="entry name" value="Thiamine-phosphate synthase"/>
    <property type="match status" value="1"/>
</dbReference>
<dbReference type="PANTHER" id="PTHR20858:SF17">
    <property type="entry name" value="HYDROXYMETHYLPYRIMIDINE_PHOSPHOMETHYLPYRIMIDINE KINASE THI20-RELATED"/>
    <property type="match status" value="1"/>
</dbReference>
<dbReference type="SUPFAM" id="SSF53613">
    <property type="entry name" value="Ribokinase-like"/>
    <property type="match status" value="1"/>
</dbReference>
<proteinExistence type="inferred from homology"/>
<evidence type="ECO:0000256" key="2">
    <source>
        <dbReference type="ARBA" id="ARBA00005165"/>
    </source>
</evidence>
<comment type="pathway">
    <text evidence="2 14">Cofactor biosynthesis; thiamine diphosphate biosynthesis; thiamine phosphate from 4-amino-2-methyl-5-diphosphomethylpyrimidine and 4-methyl-5-(2-phosphoethyl)-thiazole: step 1/1.</text>
</comment>
<dbReference type="PANTHER" id="PTHR20858">
    <property type="entry name" value="PHOSPHOMETHYLPYRIMIDINE KINASE"/>
    <property type="match status" value="1"/>
</dbReference>
<dbReference type="AlphaFoldDB" id="A0A6S6MAZ9"/>
<dbReference type="NCBIfam" id="TIGR00097">
    <property type="entry name" value="HMP-P_kinase"/>
    <property type="match status" value="1"/>
</dbReference>
<dbReference type="GO" id="GO:0004789">
    <property type="term" value="F:thiamine-phosphate diphosphorylase activity"/>
    <property type="evidence" value="ECO:0007669"/>
    <property type="project" value="UniProtKB-UniRule"/>
</dbReference>
<feature type="domain" description="Pyridoxamine kinase/Phosphomethylpyrimidine kinase" evidence="16">
    <location>
        <begin position="230"/>
        <end position="474"/>
    </location>
</feature>
<keyword evidence="6 17" id="KW-0418">Kinase</keyword>
<dbReference type="SUPFAM" id="SSF51391">
    <property type="entry name" value="Thiamin phosphate synthase"/>
    <property type="match status" value="1"/>
</dbReference>
<dbReference type="HAMAP" id="MF_00097">
    <property type="entry name" value="TMP_synthase"/>
    <property type="match status" value="1"/>
</dbReference>
<evidence type="ECO:0000256" key="8">
    <source>
        <dbReference type="ARBA" id="ARBA00022842"/>
    </source>
</evidence>
<keyword evidence="18" id="KW-1185">Reference proteome</keyword>
<evidence type="ECO:0000256" key="3">
    <source>
        <dbReference type="ARBA" id="ARBA00022679"/>
    </source>
</evidence>
<dbReference type="InterPro" id="IPR034291">
    <property type="entry name" value="TMP_synthase"/>
</dbReference>
<comment type="catalytic activity">
    <reaction evidence="13 14">
        <text>2-[(2R,5Z)-2-carboxy-4-methylthiazol-5(2H)-ylidene]ethyl phosphate + 4-amino-2-methyl-5-(diphosphooxymethyl)pyrimidine + 2 H(+) = thiamine phosphate + CO2 + diphosphate</text>
        <dbReference type="Rhea" id="RHEA:47844"/>
        <dbReference type="ChEBI" id="CHEBI:15378"/>
        <dbReference type="ChEBI" id="CHEBI:16526"/>
        <dbReference type="ChEBI" id="CHEBI:33019"/>
        <dbReference type="ChEBI" id="CHEBI:37575"/>
        <dbReference type="ChEBI" id="CHEBI:57841"/>
        <dbReference type="ChEBI" id="CHEBI:62899"/>
        <dbReference type="EC" id="2.5.1.3"/>
    </reaction>
</comment>
<evidence type="ECO:0000313" key="17">
    <source>
        <dbReference type="EMBL" id="BCG48645.1"/>
    </source>
</evidence>
<feature type="binding site" evidence="14">
    <location>
        <position position="78"/>
    </location>
    <ligand>
        <name>Mg(2+)</name>
        <dbReference type="ChEBI" id="CHEBI:18420"/>
    </ligand>
</feature>
<keyword evidence="10" id="KW-0511">Multifunctional enzyme</keyword>
<keyword evidence="3 14" id="KW-0808">Transferase</keyword>
<dbReference type="Gene3D" id="3.20.20.70">
    <property type="entry name" value="Aldolase class I"/>
    <property type="match status" value="1"/>
</dbReference>
<evidence type="ECO:0000256" key="13">
    <source>
        <dbReference type="ARBA" id="ARBA00047883"/>
    </source>
</evidence>
<name>A0A6S6MAZ9_9BACT</name>
<dbReference type="InterPro" id="IPR029056">
    <property type="entry name" value="Ribokinase-like"/>
</dbReference>
<keyword evidence="7" id="KW-0067">ATP-binding</keyword>
<comment type="similarity">
    <text evidence="14">Belongs to the thiamine-phosphate synthase family.</text>
</comment>
<evidence type="ECO:0000256" key="6">
    <source>
        <dbReference type="ARBA" id="ARBA00022777"/>
    </source>
</evidence>
<keyword evidence="9 14" id="KW-0784">Thiamine biosynthesis</keyword>
<evidence type="ECO:0000256" key="12">
    <source>
        <dbReference type="ARBA" id="ARBA00047851"/>
    </source>
</evidence>
<dbReference type="KEGG" id="gbn:GEOBRER4_33950"/>
<dbReference type="GO" id="GO:0000287">
    <property type="term" value="F:magnesium ion binding"/>
    <property type="evidence" value="ECO:0007669"/>
    <property type="project" value="UniProtKB-UniRule"/>
</dbReference>
<evidence type="ECO:0000256" key="14">
    <source>
        <dbReference type="HAMAP-Rule" id="MF_00097"/>
    </source>
</evidence>
<evidence type="ECO:0000256" key="1">
    <source>
        <dbReference type="ARBA" id="ARBA00003814"/>
    </source>
</evidence>
<dbReference type="CDD" id="cd01169">
    <property type="entry name" value="HMPP_kinase"/>
    <property type="match status" value="1"/>
</dbReference>
<evidence type="ECO:0000256" key="10">
    <source>
        <dbReference type="ARBA" id="ARBA00023268"/>
    </source>
</evidence>
<feature type="binding site" evidence="14">
    <location>
        <begin position="192"/>
        <end position="193"/>
    </location>
    <ligand>
        <name>2-[(2R,5Z)-2-carboxy-4-methylthiazol-5(2H)-ylidene]ethyl phosphate</name>
        <dbReference type="ChEBI" id="CHEBI:62899"/>
    </ligand>
</feature>